<dbReference type="Gene3D" id="3.30.360.10">
    <property type="entry name" value="Dihydrodipicolinate Reductase, domain 2"/>
    <property type="match status" value="1"/>
</dbReference>
<accession>A0AAV6IC56</accession>
<dbReference type="EMBL" id="JACTNZ010000011">
    <property type="protein sequence ID" value="KAG5525395.1"/>
    <property type="molecule type" value="Genomic_DNA"/>
</dbReference>
<evidence type="ECO:0000259" key="3">
    <source>
        <dbReference type="Pfam" id="PF22725"/>
    </source>
</evidence>
<sequence>MAETPIRFGILGCADIARKLSRAITLAPNAALHAVGSRSLDKAAKFAAANGFPPSARIYGSYDAVLDDPDVDAVYVPLPTSLRVTWAVLAAEKKKHVLLEKPVELNVSEFDRIAEACESNGVQLMDATMWMHHPRTVKMSEFLSDSKLFGQLKSIQSCFSFAAGSDFLQNDIRVKPDLDALGALGDVGWYCVRSILWAANFELPKTVTALRGPVLNEVGVILSCGAYLNWEDGKVATFHCSFLSNLTMDVTAIGSKGTLHLRDFVIPFEEEKASFSAGTECWFTDLVTGWVPKPSEHTVLTDLPQRMKYYVYADQKFKQENLPQEACMVREFSRLVGGIKGNGLKPEKKWPTLSRKTQLILDAVKASIEKSFEPIEVVG</sequence>
<name>A0AAV6IC56_9ERIC</name>
<dbReference type="SUPFAM" id="SSF51735">
    <property type="entry name" value="NAD(P)-binding Rossmann-fold domains"/>
    <property type="match status" value="1"/>
</dbReference>
<dbReference type="PANTHER" id="PTHR46368:SF19">
    <property type="entry name" value="GFO_IDH_MOCA-LIKE OXIDOREDUCTASE N-TERMINAL DOMAIN-CONTAINING PROTEIN"/>
    <property type="match status" value="1"/>
</dbReference>
<comment type="caution">
    <text evidence="4">The sequence shown here is derived from an EMBL/GenBank/DDBJ whole genome shotgun (WGS) entry which is preliminary data.</text>
</comment>
<evidence type="ECO:0000259" key="2">
    <source>
        <dbReference type="Pfam" id="PF01408"/>
    </source>
</evidence>
<dbReference type="PANTHER" id="PTHR46368">
    <property type="match status" value="1"/>
</dbReference>
<dbReference type="Pfam" id="PF01408">
    <property type="entry name" value="GFO_IDH_MocA"/>
    <property type="match status" value="1"/>
</dbReference>
<evidence type="ECO:0000313" key="4">
    <source>
        <dbReference type="EMBL" id="KAG5525395.1"/>
    </source>
</evidence>
<feature type="domain" description="GFO/IDH/MocA-like oxidoreductase" evidence="3">
    <location>
        <begin position="145"/>
        <end position="259"/>
    </location>
</feature>
<protein>
    <recommendedName>
        <fullName evidence="6">Gfo/Idh/MocA-like oxidoreductase N-terminal domain-containing protein</fullName>
    </recommendedName>
</protein>
<gene>
    <name evidence="4" type="ORF">RHGRI_031899</name>
</gene>
<feature type="domain" description="Gfo/Idh/MocA-like oxidoreductase N-terminal" evidence="2">
    <location>
        <begin position="6"/>
        <end position="125"/>
    </location>
</feature>
<reference evidence="4" key="1">
    <citation type="submission" date="2020-08" db="EMBL/GenBank/DDBJ databases">
        <title>Plant Genome Project.</title>
        <authorList>
            <person name="Zhang R.-G."/>
        </authorList>
    </citation>
    <scope>NUCLEOTIDE SEQUENCE</scope>
    <source>
        <strain evidence="4">WSP0</strain>
        <tissue evidence="4">Leaf</tissue>
    </source>
</reference>
<proteinExistence type="inferred from homology"/>
<dbReference type="SUPFAM" id="SSF55347">
    <property type="entry name" value="Glyceraldehyde-3-phosphate dehydrogenase-like, C-terminal domain"/>
    <property type="match status" value="1"/>
</dbReference>
<dbReference type="GO" id="GO:0000166">
    <property type="term" value="F:nucleotide binding"/>
    <property type="evidence" value="ECO:0007669"/>
    <property type="project" value="InterPro"/>
</dbReference>
<comment type="similarity">
    <text evidence="1">Belongs to the Gfo/Idh/MocA family.</text>
</comment>
<evidence type="ECO:0000313" key="5">
    <source>
        <dbReference type="Proteomes" id="UP000823749"/>
    </source>
</evidence>
<dbReference type="Gene3D" id="3.40.50.720">
    <property type="entry name" value="NAD(P)-binding Rossmann-like Domain"/>
    <property type="match status" value="1"/>
</dbReference>
<evidence type="ECO:0000256" key="1">
    <source>
        <dbReference type="ARBA" id="ARBA00010928"/>
    </source>
</evidence>
<dbReference type="AlphaFoldDB" id="A0AAV6IC56"/>
<dbReference type="Proteomes" id="UP000823749">
    <property type="component" value="Chromosome 11"/>
</dbReference>
<keyword evidence="5" id="KW-1185">Reference proteome</keyword>
<dbReference type="Pfam" id="PF22725">
    <property type="entry name" value="GFO_IDH_MocA_C3"/>
    <property type="match status" value="1"/>
</dbReference>
<dbReference type="InterPro" id="IPR000683">
    <property type="entry name" value="Gfo/Idh/MocA-like_OxRdtase_N"/>
</dbReference>
<organism evidence="4 5">
    <name type="scientific">Rhododendron griersonianum</name>
    <dbReference type="NCBI Taxonomy" id="479676"/>
    <lineage>
        <taxon>Eukaryota</taxon>
        <taxon>Viridiplantae</taxon>
        <taxon>Streptophyta</taxon>
        <taxon>Embryophyta</taxon>
        <taxon>Tracheophyta</taxon>
        <taxon>Spermatophyta</taxon>
        <taxon>Magnoliopsida</taxon>
        <taxon>eudicotyledons</taxon>
        <taxon>Gunneridae</taxon>
        <taxon>Pentapetalae</taxon>
        <taxon>asterids</taxon>
        <taxon>Ericales</taxon>
        <taxon>Ericaceae</taxon>
        <taxon>Ericoideae</taxon>
        <taxon>Rhodoreae</taxon>
        <taxon>Rhododendron</taxon>
    </lineage>
</organism>
<evidence type="ECO:0008006" key="6">
    <source>
        <dbReference type="Google" id="ProtNLM"/>
    </source>
</evidence>
<dbReference type="InterPro" id="IPR036291">
    <property type="entry name" value="NAD(P)-bd_dom_sf"/>
</dbReference>
<dbReference type="InterPro" id="IPR055170">
    <property type="entry name" value="GFO_IDH_MocA-like_dom"/>
</dbReference>